<keyword evidence="1" id="KW-1133">Transmembrane helix</keyword>
<evidence type="ECO:0000313" key="3">
    <source>
        <dbReference type="Proteomes" id="UP000663844"/>
    </source>
</evidence>
<organism evidence="2 3">
    <name type="scientific">Adineta steineri</name>
    <dbReference type="NCBI Taxonomy" id="433720"/>
    <lineage>
        <taxon>Eukaryota</taxon>
        <taxon>Metazoa</taxon>
        <taxon>Spiralia</taxon>
        <taxon>Gnathifera</taxon>
        <taxon>Rotifera</taxon>
        <taxon>Eurotatoria</taxon>
        <taxon>Bdelloidea</taxon>
        <taxon>Adinetida</taxon>
        <taxon>Adinetidae</taxon>
        <taxon>Adineta</taxon>
    </lineage>
</organism>
<reference evidence="2" key="1">
    <citation type="submission" date="2021-02" db="EMBL/GenBank/DDBJ databases">
        <authorList>
            <person name="Nowell W R."/>
        </authorList>
    </citation>
    <scope>NUCLEOTIDE SEQUENCE</scope>
</reference>
<feature type="transmembrane region" description="Helical" evidence="1">
    <location>
        <begin position="12"/>
        <end position="36"/>
    </location>
</feature>
<sequence>MTLTFIGQQITIYGGFFILVAGVLGELFTIIVFLSLKTFRQNTSAFYL</sequence>
<keyword evidence="1" id="KW-0812">Transmembrane</keyword>
<evidence type="ECO:0000256" key="1">
    <source>
        <dbReference type="SAM" id="Phobius"/>
    </source>
</evidence>
<dbReference type="AlphaFoldDB" id="A0A819XTH5"/>
<dbReference type="EMBL" id="CAJOAZ010006868">
    <property type="protein sequence ID" value="CAF4147352.1"/>
    <property type="molecule type" value="Genomic_DNA"/>
</dbReference>
<proteinExistence type="predicted"/>
<keyword evidence="1" id="KW-0472">Membrane</keyword>
<gene>
    <name evidence="2" type="ORF">OXD698_LOCUS37879</name>
</gene>
<accession>A0A819XTH5</accession>
<name>A0A819XTH5_9BILA</name>
<feature type="non-terminal residue" evidence="2">
    <location>
        <position position="48"/>
    </location>
</feature>
<evidence type="ECO:0000313" key="2">
    <source>
        <dbReference type="EMBL" id="CAF4147352.1"/>
    </source>
</evidence>
<comment type="caution">
    <text evidence="2">The sequence shown here is derived from an EMBL/GenBank/DDBJ whole genome shotgun (WGS) entry which is preliminary data.</text>
</comment>
<dbReference type="Proteomes" id="UP000663844">
    <property type="component" value="Unassembled WGS sequence"/>
</dbReference>
<feature type="non-terminal residue" evidence="2">
    <location>
        <position position="1"/>
    </location>
</feature>
<protein>
    <submittedName>
        <fullName evidence="2">Uncharacterized protein</fullName>
    </submittedName>
</protein>